<dbReference type="PANTHER" id="PTHR33107">
    <property type="entry name" value="KUNITZ TRYPSIN INHIBITOR 2"/>
    <property type="match status" value="1"/>
</dbReference>
<gene>
    <name evidence="2" type="ORF">Sjap_005299</name>
</gene>
<proteinExistence type="predicted"/>
<comment type="caution">
    <text evidence="2">The sequence shown here is derived from an EMBL/GenBank/DDBJ whole genome shotgun (WGS) entry which is preliminary data.</text>
</comment>
<dbReference type="Proteomes" id="UP001417504">
    <property type="component" value="Unassembled WGS sequence"/>
</dbReference>
<dbReference type="AlphaFoldDB" id="A0AAP0K3P7"/>
<name>A0AAP0K3P7_9MAGN</name>
<sequence length="201" mass="22071">MSPLLPALLILIFTISTTHASPSASEEVRDVTGKKLLSGTNYYIVPVNGGGGLGFGRDEHSECPLHVVNRKIDGWDGVPVQFLPVNPKKGMVRVSTDLNVKSDTDTSCDPMVVWKISSFGHNVNHYFVTTGGSEGNPSCGTLDNWFKIEKYEDDYKLMYCPSVCKSRKKIICQNIGIEVNDDGEGLLALSSKPFKVKFKKV</sequence>
<dbReference type="PRINTS" id="PR00291">
    <property type="entry name" value="KUNITZINHBTR"/>
</dbReference>
<protein>
    <submittedName>
        <fullName evidence="2">Uncharacterized protein</fullName>
    </submittedName>
</protein>
<feature type="chain" id="PRO_5042934764" evidence="1">
    <location>
        <begin position="21"/>
        <end position="201"/>
    </location>
</feature>
<dbReference type="PANTHER" id="PTHR33107:SF5">
    <property type="entry name" value="KUNITZ TRYPSIN INHIBITOR 5"/>
    <property type="match status" value="1"/>
</dbReference>
<dbReference type="SUPFAM" id="SSF50386">
    <property type="entry name" value="STI-like"/>
    <property type="match status" value="1"/>
</dbReference>
<dbReference type="Pfam" id="PF00197">
    <property type="entry name" value="Kunitz_legume"/>
    <property type="match status" value="1"/>
</dbReference>
<keyword evidence="3" id="KW-1185">Reference proteome</keyword>
<evidence type="ECO:0000256" key="1">
    <source>
        <dbReference type="SAM" id="SignalP"/>
    </source>
</evidence>
<feature type="signal peptide" evidence="1">
    <location>
        <begin position="1"/>
        <end position="20"/>
    </location>
</feature>
<dbReference type="EMBL" id="JBBNAE010000002">
    <property type="protein sequence ID" value="KAK9145396.1"/>
    <property type="molecule type" value="Genomic_DNA"/>
</dbReference>
<keyword evidence="1" id="KW-0732">Signal</keyword>
<accession>A0AAP0K3P7</accession>
<dbReference type="InterPro" id="IPR011065">
    <property type="entry name" value="Kunitz_inhibitor_STI-like_sf"/>
</dbReference>
<evidence type="ECO:0000313" key="3">
    <source>
        <dbReference type="Proteomes" id="UP001417504"/>
    </source>
</evidence>
<evidence type="ECO:0000313" key="2">
    <source>
        <dbReference type="EMBL" id="KAK9145396.1"/>
    </source>
</evidence>
<organism evidence="2 3">
    <name type="scientific">Stephania japonica</name>
    <dbReference type="NCBI Taxonomy" id="461633"/>
    <lineage>
        <taxon>Eukaryota</taxon>
        <taxon>Viridiplantae</taxon>
        <taxon>Streptophyta</taxon>
        <taxon>Embryophyta</taxon>
        <taxon>Tracheophyta</taxon>
        <taxon>Spermatophyta</taxon>
        <taxon>Magnoliopsida</taxon>
        <taxon>Ranunculales</taxon>
        <taxon>Menispermaceae</taxon>
        <taxon>Menispermoideae</taxon>
        <taxon>Cissampelideae</taxon>
        <taxon>Stephania</taxon>
    </lineage>
</organism>
<dbReference type="GO" id="GO:0004866">
    <property type="term" value="F:endopeptidase inhibitor activity"/>
    <property type="evidence" value="ECO:0007669"/>
    <property type="project" value="InterPro"/>
</dbReference>
<dbReference type="Gene3D" id="2.80.10.50">
    <property type="match status" value="1"/>
</dbReference>
<dbReference type="InterPro" id="IPR002160">
    <property type="entry name" value="Prot_inh_Kunz-lg"/>
</dbReference>
<dbReference type="PROSITE" id="PS00283">
    <property type="entry name" value="SOYBEAN_KUNITZ"/>
    <property type="match status" value="1"/>
</dbReference>
<reference evidence="2 3" key="1">
    <citation type="submission" date="2024-01" db="EMBL/GenBank/DDBJ databases">
        <title>Genome assemblies of Stephania.</title>
        <authorList>
            <person name="Yang L."/>
        </authorList>
    </citation>
    <scope>NUCLEOTIDE SEQUENCE [LARGE SCALE GENOMIC DNA]</scope>
    <source>
        <strain evidence="2">QJT</strain>
        <tissue evidence="2">Leaf</tissue>
    </source>
</reference>
<dbReference type="SMART" id="SM00452">
    <property type="entry name" value="STI"/>
    <property type="match status" value="1"/>
</dbReference>